<dbReference type="Proteomes" id="UP000242520">
    <property type="component" value="Unassembled WGS sequence"/>
</dbReference>
<evidence type="ECO:0000313" key="2">
    <source>
        <dbReference type="Proteomes" id="UP000242520"/>
    </source>
</evidence>
<organism evidence="1 2">
    <name type="scientific">Tepidibacter thalassicus DSM 15285</name>
    <dbReference type="NCBI Taxonomy" id="1123350"/>
    <lineage>
        <taxon>Bacteria</taxon>
        <taxon>Bacillati</taxon>
        <taxon>Bacillota</taxon>
        <taxon>Clostridia</taxon>
        <taxon>Peptostreptococcales</taxon>
        <taxon>Peptostreptococcaceae</taxon>
        <taxon>Tepidibacter</taxon>
    </lineage>
</organism>
<dbReference type="RefSeq" id="WP_178137441.1">
    <property type="nucleotide sequence ID" value="NZ_FQXH01000007.1"/>
</dbReference>
<protein>
    <submittedName>
        <fullName evidence="1">Uncharacterized protein</fullName>
    </submittedName>
</protein>
<keyword evidence="2" id="KW-1185">Reference proteome</keyword>
<dbReference type="AlphaFoldDB" id="A0A1M5PYE3"/>
<dbReference type="STRING" id="1123350.SAMN02744040_00651"/>
<reference evidence="2" key="1">
    <citation type="submission" date="2016-11" db="EMBL/GenBank/DDBJ databases">
        <authorList>
            <person name="Varghese N."/>
            <person name="Submissions S."/>
        </authorList>
    </citation>
    <scope>NUCLEOTIDE SEQUENCE [LARGE SCALE GENOMIC DNA]</scope>
    <source>
        <strain evidence="2">DSM 15285</strain>
    </source>
</reference>
<gene>
    <name evidence="1" type="ORF">SAMN02744040_00651</name>
</gene>
<accession>A0A1M5PYE3</accession>
<evidence type="ECO:0000313" key="1">
    <source>
        <dbReference type="EMBL" id="SHH06283.1"/>
    </source>
</evidence>
<name>A0A1M5PYE3_9FIRM</name>
<sequence length="57" mass="6809">MKSKEKLRKMRVDIRLGLTAKELAKKYNISEVAARNYRTHYLKAIKRQKELKVNANY</sequence>
<dbReference type="EMBL" id="FQXH01000007">
    <property type="protein sequence ID" value="SHH06283.1"/>
    <property type="molecule type" value="Genomic_DNA"/>
</dbReference>
<proteinExistence type="predicted"/>